<keyword evidence="5" id="KW-0548">Nucleotidyltransferase</keyword>
<dbReference type="Gene3D" id="2.40.50.150">
    <property type="match status" value="1"/>
</dbReference>
<evidence type="ECO:0000259" key="13">
    <source>
        <dbReference type="Pfam" id="PF04563"/>
    </source>
</evidence>
<dbReference type="Pfam" id="PF04563">
    <property type="entry name" value="RNA_pol_Rpb2_1"/>
    <property type="match status" value="1"/>
</dbReference>
<evidence type="ECO:0000259" key="10">
    <source>
        <dbReference type="Pfam" id="PF00562"/>
    </source>
</evidence>
<feature type="domain" description="RNA polymerase Rpb2" evidence="15">
    <location>
        <begin position="589"/>
        <end position="652"/>
    </location>
</feature>
<feature type="domain" description="RNA polymerase Rpb2" evidence="12">
    <location>
        <begin position="256"/>
        <end position="405"/>
    </location>
</feature>
<evidence type="ECO:0000256" key="3">
    <source>
        <dbReference type="ARBA" id="ARBA00022478"/>
    </source>
</evidence>
<evidence type="ECO:0000256" key="9">
    <source>
        <dbReference type="SAM" id="MobiDB-lite"/>
    </source>
</evidence>
<name>A0A6C0EFN2_9ZZZZ</name>
<dbReference type="InterPro" id="IPR007641">
    <property type="entry name" value="RNA_pol_Rpb2_7"/>
</dbReference>
<dbReference type="Pfam" id="PF04566">
    <property type="entry name" value="RNA_pol_Rpb2_4"/>
    <property type="match status" value="1"/>
</dbReference>
<evidence type="ECO:0000256" key="4">
    <source>
        <dbReference type="ARBA" id="ARBA00022679"/>
    </source>
</evidence>
<feature type="region of interest" description="Disordered" evidence="9">
    <location>
        <begin position="1315"/>
        <end position="1342"/>
    </location>
</feature>
<feature type="domain" description="RNA polymerase beta subunit protrusion" evidence="13">
    <location>
        <begin position="23"/>
        <end position="432"/>
    </location>
</feature>
<dbReference type="InterPro" id="IPR037033">
    <property type="entry name" value="DNA-dir_RNAP_su2_hyb_sf"/>
</dbReference>
<dbReference type="InterPro" id="IPR014724">
    <property type="entry name" value="RNA_pol_RPB2_OB-fold"/>
</dbReference>
<evidence type="ECO:0000259" key="14">
    <source>
        <dbReference type="Pfam" id="PF04565"/>
    </source>
</evidence>
<dbReference type="GO" id="GO:0000428">
    <property type="term" value="C:DNA-directed RNA polymerase complex"/>
    <property type="evidence" value="ECO:0007669"/>
    <property type="project" value="UniProtKB-KW"/>
</dbReference>
<evidence type="ECO:0000256" key="6">
    <source>
        <dbReference type="ARBA" id="ARBA00022723"/>
    </source>
</evidence>
<feature type="domain" description="RNA polymerase Rpb2" evidence="14">
    <location>
        <begin position="491"/>
        <end position="552"/>
    </location>
</feature>
<dbReference type="PANTHER" id="PTHR20856">
    <property type="entry name" value="DNA-DIRECTED RNA POLYMERASE I SUBUNIT 2"/>
    <property type="match status" value="1"/>
</dbReference>
<dbReference type="CDD" id="cd00653">
    <property type="entry name" value="RNA_pol_B_RPB2"/>
    <property type="match status" value="1"/>
</dbReference>
<keyword evidence="4" id="KW-0808">Transferase</keyword>
<dbReference type="Pfam" id="PF04565">
    <property type="entry name" value="RNA_pol_Rpb2_3"/>
    <property type="match status" value="1"/>
</dbReference>
<dbReference type="EMBL" id="MN738846">
    <property type="protein sequence ID" value="QHT27944.1"/>
    <property type="molecule type" value="Genomic_DNA"/>
</dbReference>
<feature type="domain" description="DNA-directed RNA polymerase subunit 2 hybrid-binding" evidence="10">
    <location>
        <begin position="769"/>
        <end position="1130"/>
    </location>
</feature>
<dbReference type="Pfam" id="PF04560">
    <property type="entry name" value="RNA_pol_Rpb2_7"/>
    <property type="match status" value="1"/>
</dbReference>
<protein>
    <recommendedName>
        <fullName evidence="2">DNA-directed RNA polymerase</fullName>
        <ecNumber evidence="2">2.7.7.6</ecNumber>
    </recommendedName>
</protein>
<dbReference type="Gene3D" id="2.40.270.10">
    <property type="entry name" value="DNA-directed RNA polymerase, subunit 2, domain 6"/>
    <property type="match status" value="1"/>
</dbReference>
<dbReference type="InterPro" id="IPR007120">
    <property type="entry name" value="DNA-dir_RNAP_su2_dom"/>
</dbReference>
<comment type="similarity">
    <text evidence="1">Belongs to the RNA polymerase beta chain family.</text>
</comment>
<dbReference type="GO" id="GO:0003677">
    <property type="term" value="F:DNA binding"/>
    <property type="evidence" value="ECO:0007669"/>
    <property type="project" value="InterPro"/>
</dbReference>
<accession>A0A6C0EFN2</accession>
<evidence type="ECO:0000313" key="16">
    <source>
        <dbReference type="EMBL" id="QHT27944.1"/>
    </source>
</evidence>
<proteinExistence type="inferred from homology"/>
<dbReference type="GO" id="GO:0003899">
    <property type="term" value="F:DNA-directed RNA polymerase activity"/>
    <property type="evidence" value="ECO:0007669"/>
    <property type="project" value="UniProtKB-EC"/>
</dbReference>
<feature type="compositionally biased region" description="Basic and acidic residues" evidence="9">
    <location>
        <begin position="1397"/>
        <end position="1410"/>
    </location>
</feature>
<dbReference type="Gene3D" id="3.90.1100.10">
    <property type="match status" value="1"/>
</dbReference>
<organism evidence="16">
    <name type="scientific">viral metagenome</name>
    <dbReference type="NCBI Taxonomy" id="1070528"/>
    <lineage>
        <taxon>unclassified sequences</taxon>
        <taxon>metagenomes</taxon>
        <taxon>organismal metagenomes</taxon>
    </lineage>
</organism>
<feature type="compositionally biased region" description="Basic residues" evidence="9">
    <location>
        <begin position="1327"/>
        <end position="1336"/>
    </location>
</feature>
<dbReference type="Gene3D" id="3.90.1800.10">
    <property type="entry name" value="RNA polymerase alpha subunit dimerisation domain"/>
    <property type="match status" value="1"/>
</dbReference>
<dbReference type="InterPro" id="IPR007646">
    <property type="entry name" value="RNA_pol_Rpb2_4"/>
</dbReference>
<dbReference type="GO" id="GO:0006351">
    <property type="term" value="P:DNA-templated transcription"/>
    <property type="evidence" value="ECO:0007669"/>
    <property type="project" value="InterPro"/>
</dbReference>
<keyword evidence="8" id="KW-0804">Transcription</keyword>
<keyword evidence="6" id="KW-0479">Metal-binding</keyword>
<keyword evidence="3" id="KW-0240">DNA-directed RNA polymerase</keyword>
<dbReference type="Pfam" id="PF04561">
    <property type="entry name" value="RNA_pol_Rpb2_2"/>
    <property type="match status" value="1"/>
</dbReference>
<keyword evidence="7" id="KW-0862">Zinc</keyword>
<evidence type="ECO:0000256" key="8">
    <source>
        <dbReference type="ARBA" id="ARBA00023163"/>
    </source>
</evidence>
<evidence type="ECO:0000259" key="12">
    <source>
        <dbReference type="Pfam" id="PF04561"/>
    </source>
</evidence>
<evidence type="ECO:0000256" key="5">
    <source>
        <dbReference type="ARBA" id="ARBA00022695"/>
    </source>
</evidence>
<dbReference type="SUPFAM" id="SSF64484">
    <property type="entry name" value="beta and beta-prime subunits of DNA dependent RNA-polymerase"/>
    <property type="match status" value="1"/>
</dbReference>
<evidence type="ECO:0000259" key="15">
    <source>
        <dbReference type="Pfam" id="PF04566"/>
    </source>
</evidence>
<sequence>MNIEKDTWFIIDSYFKSQPEYIGRHHIDSYNDFIDKKLPQIFKEHSKQIVYRDGIPTDNKYRYSANIYMGGKDGTKFYIGKPTIYDHETKEMRILYPNEARLKNITYGCDVYYDLEVEYSLLDEDTGKYIYKNLKPPESEFMKKKFLTRLPIMLHSKLCALNNLSEPMKQNLGEGKYDPGGYFIFDGKEKVIVCQERTVENKLFLNLSNVGKITHYVEVKSRSIELLRKSARTNRVQLESTNMITVRLGQSNAFLEEKNGRDIPLFIVFRLLGIESDREILEFILQDLDTKSATILMDMLRPSINDPFIIEEQVYDQASAIHYCENIHKKIIKDKESKFSQIKRNKQLRLTLLYEVIYENLLPHIGDNFKNKAFYLSIMVRKLLLFKAGLLEETNRDNFNNKRIDVSGGLLAKAFKNALREFNRKMQNNIAAKYEFEPTEYSDENFANIINENTFDKIFNIEIFDNHFFKQLKKGNIESGPTAVKTGVIRLLERLSFFDDMSHIRRIVDPAEIETCDISRRRLHGTQYGCVCPIETPEGSRVGLQKGLSMLSLITFGIIPTNIINLLIKMGIVELNEIKPTQLINKTKIFVNGRFIGIVEVPTELVKLLVLMRRNNMNEYIDNYISISFYRERNEIIINTDDGRFCRPLYIMKNNKLLLTQKHINKIKNGSYTWDDLISNKERTKEDKKIIENIKLKNILKKTDTSYYKTLIETLERNQCVIEYVDSEELHNTLLAPKINIDKLEPHLQKLHYTHCELHPSMILGTSAFLVPYVEHNASARSVFGQKNTKKALGTYSTAFNNRFDTSGNILNYPERPVITTRMAPIIHSDEMGTGTNVIIAITAYNGYNEEDSIIVNQKSLDMGLFNSSLIKMYTETESNDPKTEQEEIFYNPIQSQENEEINDIIMKKDKNYNKLDEFGFIKKGSYLEPNDIMMGKYMKYKNDKGHTDYKDISKEVKKDNDGSIVDRVFSWNSNAAKLKVTKIRTVQYRKPEIGDKLTNRCAQKGIIGMVLKPEDMPYTKDGIVPDLVVNPYGYSKRMTVGGLLEILNSRLGIEMGFIGLGSPFEPVNPEKIGDILEKACGLTRYCDTVLYEGTKGKMMDVNIFMGPVYYQRLKQQVQDKINARSGGRRTEDDIPEPGGAYTALDRQAVQGRANGGGMRLGEMERDSLLAHGISAFIKESTMERADKFIIYVSKKTHNMIIVNPENEFDQKVFFNPKEDGPILYHLTEGEEEGYSNKQDIIGLDTLYQSDTDFYKIEVPYCMKLLIQELAGMNMSVNIKVEDITIKLGELFKLQKLNSLKDSIEIKETQKIIKKHNKSTKSDTTKKTKSSNKNKSMKGGGNEYLLNELETTSETIKNNNELQSNTKYNINENDNELEIKQIFIENNHSDGNNETSSRIDDNSIKNPKSDLKDIQKDFEDINIDELNNEISNSDNLENSSSNEFKIIDLDNESINDKML</sequence>
<feature type="domain" description="RNA polymerase Rpb2" evidence="11">
    <location>
        <begin position="1157"/>
        <end position="1280"/>
    </location>
</feature>
<dbReference type="InterPro" id="IPR037034">
    <property type="entry name" value="RNA_pol_Rpb2_2_sf"/>
</dbReference>
<feature type="region of interest" description="Disordered" evidence="9">
    <location>
        <begin position="1386"/>
        <end position="1410"/>
    </location>
</feature>
<evidence type="ECO:0000256" key="7">
    <source>
        <dbReference type="ARBA" id="ARBA00022833"/>
    </source>
</evidence>
<dbReference type="GO" id="GO:0046872">
    <property type="term" value="F:metal ion binding"/>
    <property type="evidence" value="ECO:0007669"/>
    <property type="project" value="UniProtKB-KW"/>
</dbReference>
<dbReference type="Pfam" id="PF00562">
    <property type="entry name" value="RNA_pol_Rpb2_6"/>
    <property type="match status" value="1"/>
</dbReference>
<dbReference type="InterPro" id="IPR007645">
    <property type="entry name" value="RNA_pol_Rpb2_3"/>
</dbReference>
<dbReference type="InterPro" id="IPR015712">
    <property type="entry name" value="DNA-dir_RNA_pol_su2"/>
</dbReference>
<dbReference type="GO" id="GO:0032549">
    <property type="term" value="F:ribonucleoside binding"/>
    <property type="evidence" value="ECO:0007669"/>
    <property type="project" value="InterPro"/>
</dbReference>
<reference evidence="16" key="1">
    <citation type="journal article" date="2020" name="Nature">
        <title>Giant virus diversity and host interactions through global metagenomics.</title>
        <authorList>
            <person name="Schulz F."/>
            <person name="Roux S."/>
            <person name="Paez-Espino D."/>
            <person name="Jungbluth S."/>
            <person name="Walsh D.A."/>
            <person name="Denef V.J."/>
            <person name="McMahon K.D."/>
            <person name="Konstantinidis K.T."/>
            <person name="Eloe-Fadrosh E.A."/>
            <person name="Kyrpides N.C."/>
            <person name="Woyke T."/>
        </authorList>
    </citation>
    <scope>NUCLEOTIDE SEQUENCE</scope>
    <source>
        <strain evidence="16">GVMAG-M-3300000115-19</strain>
    </source>
</reference>
<dbReference type="InterPro" id="IPR007644">
    <property type="entry name" value="RNA_pol_bsu_protrusion"/>
</dbReference>
<evidence type="ECO:0000259" key="11">
    <source>
        <dbReference type="Pfam" id="PF04560"/>
    </source>
</evidence>
<feature type="compositionally biased region" description="Polar residues" evidence="9">
    <location>
        <begin position="1386"/>
        <end position="1396"/>
    </location>
</feature>
<dbReference type="InterPro" id="IPR007642">
    <property type="entry name" value="RNA_pol_Rpb2_2"/>
</dbReference>
<evidence type="ECO:0000256" key="2">
    <source>
        <dbReference type="ARBA" id="ARBA00012418"/>
    </source>
</evidence>
<evidence type="ECO:0000256" key="1">
    <source>
        <dbReference type="ARBA" id="ARBA00006835"/>
    </source>
</evidence>
<dbReference type="Gene3D" id="3.90.1110.10">
    <property type="entry name" value="RNA polymerase Rpb2, domain 2"/>
    <property type="match status" value="1"/>
</dbReference>
<dbReference type="EC" id="2.7.7.6" evidence="2"/>